<gene>
    <name evidence="6" type="ORF">DSM106972_003740</name>
</gene>
<dbReference type="Gene3D" id="1.25.40.370">
    <property type="match status" value="1"/>
</dbReference>
<feature type="domain" description="APAF-1 helical" evidence="5">
    <location>
        <begin position="34"/>
        <end position="121"/>
    </location>
</feature>
<dbReference type="InterPro" id="IPR020472">
    <property type="entry name" value="WD40_PAC1"/>
</dbReference>
<dbReference type="SMART" id="SM00320">
    <property type="entry name" value="WD40"/>
    <property type="match status" value="12"/>
</dbReference>
<dbReference type="RefSeq" id="WP_158632746.1">
    <property type="nucleotide sequence ID" value="NZ_RSCL01000001.1"/>
</dbReference>
<proteinExistence type="inferred from homology"/>
<dbReference type="PROSITE" id="PS00678">
    <property type="entry name" value="WD_REPEATS_1"/>
    <property type="match status" value="8"/>
</dbReference>
<feature type="repeat" description="WD" evidence="4">
    <location>
        <begin position="338"/>
        <end position="379"/>
    </location>
</feature>
<feature type="repeat" description="WD" evidence="4">
    <location>
        <begin position="547"/>
        <end position="588"/>
    </location>
</feature>
<feature type="repeat" description="WD" evidence="4">
    <location>
        <begin position="380"/>
        <end position="421"/>
    </location>
</feature>
<evidence type="ECO:0000256" key="3">
    <source>
        <dbReference type="ARBA" id="ARBA00022737"/>
    </source>
</evidence>
<dbReference type="InterPro" id="IPR001680">
    <property type="entry name" value="WD40_rpt"/>
</dbReference>
<comment type="caution">
    <text evidence="6">The sequence shown here is derived from an EMBL/GenBank/DDBJ whole genome shotgun (WGS) entry which is preliminary data.</text>
</comment>
<dbReference type="InterPro" id="IPR011047">
    <property type="entry name" value="Quinoprotein_ADH-like_sf"/>
</dbReference>
<dbReference type="OrthoDB" id="529475at2"/>
<dbReference type="PANTHER" id="PTHR19868">
    <property type="entry name" value="RECEPTOR FOR ACTIVATED PROTEIN KINASE C RACK1"/>
    <property type="match status" value="1"/>
</dbReference>
<dbReference type="PRINTS" id="PR00320">
    <property type="entry name" value="GPROTEINBRPT"/>
</dbReference>
<feature type="repeat" description="WD" evidence="4">
    <location>
        <begin position="852"/>
        <end position="893"/>
    </location>
</feature>
<dbReference type="Pfam" id="PF00400">
    <property type="entry name" value="WD40"/>
    <property type="match status" value="12"/>
</dbReference>
<comment type="similarity">
    <text evidence="1">Belongs to the WD repeat G protein beta family. Ribosomal protein RACK1 subfamily.</text>
</comment>
<dbReference type="Proteomes" id="UP000271624">
    <property type="component" value="Unassembled WGS sequence"/>
</dbReference>
<organism evidence="6 7">
    <name type="scientific">Dulcicalothrix desertica PCC 7102</name>
    <dbReference type="NCBI Taxonomy" id="232991"/>
    <lineage>
        <taxon>Bacteria</taxon>
        <taxon>Bacillati</taxon>
        <taxon>Cyanobacteriota</taxon>
        <taxon>Cyanophyceae</taxon>
        <taxon>Nostocales</taxon>
        <taxon>Calotrichaceae</taxon>
        <taxon>Dulcicalothrix</taxon>
    </lineage>
</organism>
<dbReference type="PROSITE" id="PS50294">
    <property type="entry name" value="WD_REPEATS_REGION"/>
    <property type="match status" value="10"/>
</dbReference>
<dbReference type="PROSITE" id="PS50082">
    <property type="entry name" value="WD_REPEATS_2"/>
    <property type="match status" value="12"/>
</dbReference>
<evidence type="ECO:0000313" key="6">
    <source>
        <dbReference type="EMBL" id="RUT09879.1"/>
    </source>
</evidence>
<dbReference type="CDD" id="cd00200">
    <property type="entry name" value="WD40"/>
    <property type="match status" value="2"/>
</dbReference>
<feature type="repeat" description="WD" evidence="4">
    <location>
        <begin position="506"/>
        <end position="539"/>
    </location>
</feature>
<keyword evidence="3" id="KW-0677">Repeat</keyword>
<evidence type="ECO:0000259" key="5">
    <source>
        <dbReference type="Pfam" id="PF17908"/>
    </source>
</evidence>
<evidence type="ECO:0000256" key="2">
    <source>
        <dbReference type="ARBA" id="ARBA00022574"/>
    </source>
</evidence>
<feature type="repeat" description="WD" evidence="4">
    <location>
        <begin position="296"/>
        <end position="337"/>
    </location>
</feature>
<dbReference type="InterPro" id="IPR015943">
    <property type="entry name" value="WD40/YVTN_repeat-like_dom_sf"/>
</dbReference>
<keyword evidence="2 4" id="KW-0853">WD repeat</keyword>
<dbReference type="Pfam" id="PF17908">
    <property type="entry name" value="APAF1_C"/>
    <property type="match status" value="1"/>
</dbReference>
<name>A0A433VUV6_9CYAN</name>
<accession>A0A433VUV6</accession>
<feature type="repeat" description="WD" evidence="4">
    <location>
        <begin position="254"/>
        <end position="295"/>
    </location>
</feature>
<dbReference type="InterPro" id="IPR041452">
    <property type="entry name" value="APAF1_C"/>
</dbReference>
<dbReference type="SUPFAM" id="SSF50978">
    <property type="entry name" value="WD40 repeat-like"/>
    <property type="match status" value="1"/>
</dbReference>
<evidence type="ECO:0000256" key="4">
    <source>
        <dbReference type="PROSITE-ProRule" id="PRU00221"/>
    </source>
</evidence>
<protein>
    <recommendedName>
        <fullName evidence="5">APAF-1 helical domain-containing protein</fullName>
    </recommendedName>
</protein>
<sequence>MKFLKKKYGELVDYLTGGVETKDIKKQLNSLNTEERNQACRHLTTYMSEARRYEQLYQWLTNFDFIEAKISALTPQALINDYDLLLRTEVEISEDKKYCLKLIQGALQLSASVLIQDATELVGQLTGRLLSFDTPEIQTFLQSCAATRSFYLRTLTASLTPPGGALVRTLNGHSGSVNAITVTADGKRLISGSSDNTLKVWNLETGEVIFNLLGHTAPVTAVAVTFDGRRVISGSYDKTLKVWDLETGEEKLTFDGHRSRISSIRISRKSQQVVSAEEDKIINVWNLENGEKQFNLNGHRSLVNTLAITSNDKLVISGSSDGIIKVWNLETGQVEFTFKRHNSEIRTLFISFDDKEVISASSNNNLRHWSLETGEQLFSSSKNNDWVSTVAITPNMSTVISGLLDNTLKIWDIETGKTIFSTSSHGGSINALVVTPDGKRFISASSDHTIKVWNLEIFKHPISKNAHNDSINAVAIIPNSKQVISASSDTTLKVWNVETGKEDFTFFEHAYAVNAVVVTPDGKQAISASSDNTIKRWNLVSKPFSNLTRHNIKVNAIAISGNGKSLISASKDNTLKLWNLTTGKGLFALSATLKPDKEINLQKKYLNFWYLKTGEKIVLKASDYSAFTSDDKFKINVGKYTIIIFDNFQKIEICNYPLSGKRTYFLSINGTLHINSLSINDESKKMEESDYNTRYKDIRFDNLIYLDENYKKIEYNFLLPYIERQNLSGYIINIYYVETNEKLTFKQWNTVLITSNDKWAIIAANNKLIVVEIVTGNETCIFPFNSNMNTLFLDDSGKLYLTKYEKNKDVNKTTELINAVALSNDGLWAASGSLHRALRIWDLLSHKNVLTFYCHRKSINAVAFSKDGLQIITASSDSTIKAWDIKNQAENFSLAGHKDSVNAFVISSCGK</sequence>
<dbReference type="SMART" id="SM00564">
    <property type="entry name" value="PQQ"/>
    <property type="match status" value="4"/>
</dbReference>
<feature type="repeat" description="WD" evidence="4">
    <location>
        <begin position="212"/>
        <end position="253"/>
    </location>
</feature>
<evidence type="ECO:0000313" key="7">
    <source>
        <dbReference type="Proteomes" id="UP000271624"/>
    </source>
</evidence>
<feature type="repeat" description="WD" evidence="4">
    <location>
        <begin position="422"/>
        <end position="456"/>
    </location>
</feature>
<dbReference type="GO" id="GO:0043022">
    <property type="term" value="F:ribosome binding"/>
    <property type="evidence" value="ECO:0007669"/>
    <property type="project" value="InterPro"/>
</dbReference>
<keyword evidence="7" id="KW-1185">Reference proteome</keyword>
<dbReference type="GO" id="GO:0045182">
    <property type="term" value="F:translation regulator activity"/>
    <property type="evidence" value="ECO:0007669"/>
    <property type="project" value="InterPro"/>
</dbReference>
<feature type="repeat" description="WD" evidence="4">
    <location>
        <begin position="170"/>
        <end position="211"/>
    </location>
</feature>
<reference evidence="6" key="2">
    <citation type="journal article" date="2019" name="Genome Biol. Evol.">
        <title>Day and night: Metabolic profiles and evolutionary relationships of six axenic non-marine cyanobacteria.</title>
        <authorList>
            <person name="Will S.E."/>
            <person name="Henke P."/>
            <person name="Boedeker C."/>
            <person name="Huang S."/>
            <person name="Brinkmann H."/>
            <person name="Rohde M."/>
            <person name="Jarek M."/>
            <person name="Friedl T."/>
            <person name="Seufert S."/>
            <person name="Schumacher M."/>
            <person name="Overmann J."/>
            <person name="Neumann-Schaal M."/>
            <person name="Petersen J."/>
        </authorList>
    </citation>
    <scope>NUCLEOTIDE SEQUENCE [LARGE SCALE GENOMIC DNA]</scope>
    <source>
        <strain evidence="6">PCC 7102</strain>
    </source>
</reference>
<feature type="repeat" description="WD" evidence="4">
    <location>
        <begin position="464"/>
        <end position="505"/>
    </location>
</feature>
<dbReference type="AlphaFoldDB" id="A0A433VUV6"/>
<dbReference type="InterPro" id="IPR018391">
    <property type="entry name" value="PQQ_b-propeller_rpt"/>
</dbReference>
<feature type="repeat" description="WD" evidence="4">
    <location>
        <begin position="810"/>
        <end position="851"/>
    </location>
</feature>
<evidence type="ECO:0000256" key="1">
    <source>
        <dbReference type="ARBA" id="ARBA00007253"/>
    </source>
</evidence>
<reference evidence="6" key="1">
    <citation type="submission" date="2018-12" db="EMBL/GenBank/DDBJ databases">
        <authorList>
            <person name="Will S."/>
            <person name="Neumann-Schaal M."/>
            <person name="Henke P."/>
        </authorList>
    </citation>
    <scope>NUCLEOTIDE SEQUENCE</scope>
    <source>
        <strain evidence="6">PCC 7102</strain>
    </source>
</reference>
<dbReference type="EMBL" id="RSCL01000001">
    <property type="protein sequence ID" value="RUT09879.1"/>
    <property type="molecule type" value="Genomic_DNA"/>
</dbReference>
<dbReference type="InterPro" id="IPR036322">
    <property type="entry name" value="WD40_repeat_dom_sf"/>
</dbReference>
<dbReference type="InterPro" id="IPR019775">
    <property type="entry name" value="WD40_repeat_CS"/>
</dbReference>
<dbReference type="Gene3D" id="2.130.10.10">
    <property type="entry name" value="YVTN repeat-like/Quinoprotein amine dehydrogenase"/>
    <property type="match status" value="4"/>
</dbReference>
<dbReference type="InterPro" id="IPR045223">
    <property type="entry name" value="RACK1-like"/>
</dbReference>
<dbReference type="SUPFAM" id="SSF50998">
    <property type="entry name" value="Quinoprotein alcohol dehydrogenase-like"/>
    <property type="match status" value="1"/>
</dbReference>